<proteinExistence type="predicted"/>
<dbReference type="RefSeq" id="WP_115951065.1">
    <property type="nucleotide sequence ID" value="NZ_QNVS01000055.1"/>
</dbReference>
<protein>
    <recommendedName>
        <fullName evidence="3">DUF4279 domain-containing protein</fullName>
    </recommendedName>
</protein>
<gene>
    <name evidence="1" type="ORF">DRF62_15200</name>
</gene>
<reference evidence="1 2" key="1">
    <citation type="journal article" date="2006" name="Int. J. Syst. Evol. Microbiol.">
        <title>Chryseobacterium piscium sp. nov., isolated from fish of the South Atlantic Ocean off South Africa.</title>
        <authorList>
            <person name="de Beer H."/>
            <person name="Hugo C.J."/>
            <person name="Jooste P.J."/>
            <person name="Vancanneyt M."/>
            <person name="Coenye T."/>
            <person name="Vandamme P."/>
        </authorList>
    </citation>
    <scope>NUCLEOTIDE SEQUENCE [LARGE SCALE GENOMIC DNA]</scope>
    <source>
        <strain evidence="1 2">CCUG 51923</strain>
    </source>
</reference>
<organism evidence="1 2">
    <name type="scientific">Chryseobacterium piscium</name>
    <dbReference type="NCBI Taxonomy" id="333702"/>
    <lineage>
        <taxon>Bacteria</taxon>
        <taxon>Pseudomonadati</taxon>
        <taxon>Bacteroidota</taxon>
        <taxon>Flavobacteriia</taxon>
        <taxon>Flavobacteriales</taxon>
        <taxon>Weeksellaceae</taxon>
        <taxon>Chryseobacterium group</taxon>
        <taxon>Chryseobacterium</taxon>
    </lineage>
</organism>
<sequence length="217" mass="25087">MTDQQATELIEKEFKEKTLGMTEQYLEIHSPIYIDNKLKVDRIDRDTDDDYIVAYLPVIDERFYFAVYINTTTKEITGVGTEAYHRVYFRATSDSLSVDDLKAMTNLTSTEFWNKGDLRKNGKSNHTFSNLTIFPNPEPDEFEDKLKKLLDFLEQDKDGIKRLVDNANGYIQVTMDIHNANGMIGGHNIDTDDIRRMNDLKLSINFDLYVGGNSFKE</sequence>
<keyword evidence="2" id="KW-1185">Reference proteome</keyword>
<comment type="caution">
    <text evidence="1">The sequence shown here is derived from an EMBL/GenBank/DDBJ whole genome shotgun (WGS) entry which is preliminary data.</text>
</comment>
<evidence type="ECO:0008006" key="3">
    <source>
        <dbReference type="Google" id="ProtNLM"/>
    </source>
</evidence>
<dbReference type="Proteomes" id="UP000256512">
    <property type="component" value="Unassembled WGS sequence"/>
</dbReference>
<evidence type="ECO:0000313" key="2">
    <source>
        <dbReference type="Proteomes" id="UP000256512"/>
    </source>
</evidence>
<dbReference type="InterPro" id="IPR025459">
    <property type="entry name" value="DUF4279"/>
</dbReference>
<dbReference type="AlphaFoldDB" id="A0A3D9BGX8"/>
<dbReference type="EMBL" id="QNVS01000055">
    <property type="protein sequence ID" value="REC52728.1"/>
    <property type="molecule type" value="Genomic_DNA"/>
</dbReference>
<accession>A0A3D9BGX8</accession>
<name>A0A3D9BGX8_9FLAO</name>
<evidence type="ECO:0000313" key="1">
    <source>
        <dbReference type="EMBL" id="REC52728.1"/>
    </source>
</evidence>
<dbReference type="Pfam" id="PF14106">
    <property type="entry name" value="DUF4279"/>
    <property type="match status" value="1"/>
</dbReference>